<dbReference type="Gene3D" id="1.10.150.50">
    <property type="entry name" value="Transcription Factor, Ets-1"/>
    <property type="match status" value="1"/>
</dbReference>
<dbReference type="InterPro" id="IPR001660">
    <property type="entry name" value="SAM"/>
</dbReference>
<feature type="compositionally biased region" description="Polar residues" evidence="1">
    <location>
        <begin position="448"/>
        <end position="458"/>
    </location>
</feature>
<feature type="domain" description="SAM" evidence="2">
    <location>
        <begin position="826"/>
        <end position="890"/>
    </location>
</feature>
<sequence length="895" mass="99278">MMQAGIPPPYRQPPVPLGSSEFNEPQLPGAVTEGYAQESLRAYSTKFPTDRSVVVNTSDKIAEVGRIQSYPPQGSRYQGGHGYPDQNGYSDAVPTAKVVWTDEQKLVSRPEQGIQLNQLNGGHPSHQQNYVHMARGADYGVVYPRGLQPHYGLMTVENAPFQGYGSPNQPTQPNQPYHIQQTHSPYYTVGEIQQAHTGRNSGDATPNSTLGRELIRDTCSRMYQQSRLPTSPELQRAAATSLSPLQHQGNVMNNNQPPLELKSNSEDKKGKILTKAYHQLKDVLAGKFIKNSSESSDPPDNENERNIGNEQRSLNNVGSSNPAFELDTNRQDFSSHEFYGQKPVYAMSSPRIARPPYVSYPSTQSNIAQQSPKLPPRPLQPVTQPQQVIGEHTAPPIQVSKKASHYDVPTGVQPVGPDYKYPDHIEGFSSGHVSGTSLSDGERKAGQSGHTSDSGIQNQWQKDLHNLSQESDLARHPSLIELSKSIVDQSSDWVDMTNDQSALDTSGHASDLANRTREGINGTPPLPPLDESPANSPKPVRIFDTSGNNPRPDLLEPSQTGMKTGPPVLPKPNAVPVLPMKKNKPKSLVAPRMGTGLTSNGRTKNSKHSKKSIGISQVHGINSILRIDESLDPLSSTTGHEFDVESILQGDSTLNSTMTQSEDDLSTVGGQPDIDPLMIRKQLEGLETMYFEVMKMLNDKKLPGGSLLKSQQRKLNGSLSSIPSSVSSRPIYRDKRKYEDRLRSRDSKSINKRFQRLESHVVTLARSVAHLSSEMRTQHLVIKEVENLRQEMSQLRVGRPMGQTAVRGTHEYDLWNERVKKLTNFFGDEPPLLRIFLRKLGYEKYASLFEEEKVGLIELPYLTEDRLLNMGIPLGPRLRIMQEARAPSKPELYIL</sequence>
<dbReference type="CDD" id="cd09487">
    <property type="entry name" value="SAM_superfamily"/>
    <property type="match status" value="1"/>
</dbReference>
<organism evidence="3 4">
    <name type="scientific">Artemia franciscana</name>
    <name type="common">Brine shrimp</name>
    <name type="synonym">Artemia sanfranciscana</name>
    <dbReference type="NCBI Taxonomy" id="6661"/>
    <lineage>
        <taxon>Eukaryota</taxon>
        <taxon>Metazoa</taxon>
        <taxon>Ecdysozoa</taxon>
        <taxon>Arthropoda</taxon>
        <taxon>Crustacea</taxon>
        <taxon>Branchiopoda</taxon>
        <taxon>Anostraca</taxon>
        <taxon>Artemiidae</taxon>
        <taxon>Artemia</taxon>
    </lineage>
</organism>
<dbReference type="SMART" id="SM00454">
    <property type="entry name" value="SAM"/>
    <property type="match status" value="1"/>
</dbReference>
<feature type="region of interest" description="Disordered" evidence="1">
    <location>
        <begin position="224"/>
        <end position="264"/>
    </location>
</feature>
<keyword evidence="4" id="KW-1185">Reference proteome</keyword>
<reference evidence="3" key="1">
    <citation type="submission" date="2023-07" db="EMBL/GenBank/DDBJ databases">
        <title>Chromosome-level genome assembly of Artemia franciscana.</title>
        <authorList>
            <person name="Jo E."/>
        </authorList>
    </citation>
    <scope>NUCLEOTIDE SEQUENCE</scope>
    <source>
        <tissue evidence="3">Whole body</tissue>
    </source>
</reference>
<gene>
    <name evidence="3" type="ORF">QYM36_015371</name>
</gene>
<dbReference type="AlphaFoldDB" id="A0AA88KXA5"/>
<evidence type="ECO:0000313" key="3">
    <source>
        <dbReference type="EMBL" id="KAK2707652.1"/>
    </source>
</evidence>
<protein>
    <recommendedName>
        <fullName evidence="2">SAM domain-containing protein</fullName>
    </recommendedName>
</protein>
<evidence type="ECO:0000259" key="2">
    <source>
        <dbReference type="SMART" id="SM00454"/>
    </source>
</evidence>
<feature type="region of interest" description="Disordered" evidence="1">
    <location>
        <begin position="356"/>
        <end position="377"/>
    </location>
</feature>
<comment type="caution">
    <text evidence="3">The sequence shown here is derived from an EMBL/GenBank/DDBJ whole genome shotgun (WGS) entry which is preliminary data.</text>
</comment>
<proteinExistence type="predicted"/>
<evidence type="ECO:0000256" key="1">
    <source>
        <dbReference type="SAM" id="MobiDB-lite"/>
    </source>
</evidence>
<feature type="region of interest" description="Disordered" evidence="1">
    <location>
        <begin position="411"/>
        <end position="458"/>
    </location>
</feature>
<feature type="region of interest" description="Disordered" evidence="1">
    <location>
        <begin position="1"/>
        <end position="34"/>
    </location>
</feature>
<dbReference type="EMBL" id="JAVRJZ010000019">
    <property type="protein sequence ID" value="KAK2707652.1"/>
    <property type="molecule type" value="Genomic_DNA"/>
</dbReference>
<feature type="region of interest" description="Disordered" evidence="1">
    <location>
        <begin position="498"/>
        <end position="613"/>
    </location>
</feature>
<accession>A0AA88KXA5</accession>
<dbReference type="SUPFAM" id="SSF47769">
    <property type="entry name" value="SAM/Pointed domain"/>
    <property type="match status" value="1"/>
</dbReference>
<dbReference type="Pfam" id="PF00536">
    <property type="entry name" value="SAM_1"/>
    <property type="match status" value="1"/>
</dbReference>
<dbReference type="Proteomes" id="UP001187531">
    <property type="component" value="Unassembled WGS sequence"/>
</dbReference>
<name>A0AA88KXA5_ARTSF</name>
<feature type="compositionally biased region" description="Polar residues" evidence="1">
    <location>
        <begin position="224"/>
        <end position="257"/>
    </location>
</feature>
<feature type="compositionally biased region" description="Polar residues" evidence="1">
    <location>
        <begin position="308"/>
        <end position="322"/>
    </location>
</feature>
<feature type="compositionally biased region" description="Polar residues" evidence="1">
    <location>
        <begin position="498"/>
        <end position="508"/>
    </location>
</feature>
<evidence type="ECO:0000313" key="4">
    <source>
        <dbReference type="Proteomes" id="UP001187531"/>
    </source>
</evidence>
<feature type="compositionally biased region" description="Pro residues" evidence="1">
    <location>
        <begin position="1"/>
        <end position="16"/>
    </location>
</feature>
<dbReference type="InterPro" id="IPR013761">
    <property type="entry name" value="SAM/pointed_sf"/>
</dbReference>
<feature type="compositionally biased region" description="Polar residues" evidence="1">
    <location>
        <begin position="360"/>
        <end position="372"/>
    </location>
</feature>
<feature type="region of interest" description="Disordered" evidence="1">
    <location>
        <begin position="289"/>
        <end position="327"/>
    </location>
</feature>